<feature type="region of interest" description="Disordered" evidence="1">
    <location>
        <begin position="75"/>
        <end position="98"/>
    </location>
</feature>
<comment type="caution">
    <text evidence="2">The sequence shown here is derived from an EMBL/GenBank/DDBJ whole genome shotgun (WGS) entry which is preliminary data.</text>
</comment>
<dbReference type="EMBL" id="JAAAUY010000862">
    <property type="protein sequence ID" value="KAF9325844.1"/>
    <property type="molecule type" value="Genomic_DNA"/>
</dbReference>
<evidence type="ECO:0000256" key="1">
    <source>
        <dbReference type="SAM" id="MobiDB-lite"/>
    </source>
</evidence>
<organism evidence="2 3">
    <name type="scientific">Podila minutissima</name>
    <dbReference type="NCBI Taxonomy" id="64525"/>
    <lineage>
        <taxon>Eukaryota</taxon>
        <taxon>Fungi</taxon>
        <taxon>Fungi incertae sedis</taxon>
        <taxon>Mucoromycota</taxon>
        <taxon>Mortierellomycotina</taxon>
        <taxon>Mortierellomycetes</taxon>
        <taxon>Mortierellales</taxon>
        <taxon>Mortierellaceae</taxon>
        <taxon>Podila</taxon>
    </lineage>
</organism>
<evidence type="ECO:0000313" key="2">
    <source>
        <dbReference type="EMBL" id="KAF9325844.1"/>
    </source>
</evidence>
<keyword evidence="3" id="KW-1185">Reference proteome</keyword>
<dbReference type="AlphaFoldDB" id="A0A9P5SCS8"/>
<proteinExistence type="predicted"/>
<evidence type="ECO:0000313" key="3">
    <source>
        <dbReference type="Proteomes" id="UP000696485"/>
    </source>
</evidence>
<accession>A0A9P5SCS8</accession>
<sequence>MTTMASPSINVIFNQPTDHLRFIEATTEGSHLESLFLLCDHARDSHFRQLKESIPQIPDSHSVVRSMHVKLDHHWPQNFPQIPDRKPSRTRPRSGQLYRAESRITHIGTKSLKLQHRYFTVPQSQAHRDFNNRSQDALYTQSPPEEEPGRLFASAEGAVVFIQWQQDPATGRRFYKPTSGPYQDSSLVVPSVIDFVGGSGPGRRTADQQRPANAFRVPFLLRQSDKDSLGHVTNSRYASIIHDVFVYGLQQGYYANGSGEARTGKALPVLSVGPHGCEEKATSTGSQQQGGGGVAVPADARFYKQAKVHELYVGYEDELKVKPGVVVWSWVKRERLHGVFDVVQFEICATDEATGVEKVVSQCRAVFLEDEIQKALL</sequence>
<protein>
    <submittedName>
        <fullName evidence="2">Uncharacterized protein</fullName>
    </submittedName>
</protein>
<dbReference type="SUPFAM" id="SSF54637">
    <property type="entry name" value="Thioesterase/thiol ester dehydrase-isomerase"/>
    <property type="match status" value="1"/>
</dbReference>
<reference evidence="2" key="1">
    <citation type="journal article" date="2020" name="Fungal Divers.">
        <title>Resolving the Mortierellaceae phylogeny through synthesis of multi-gene phylogenetics and phylogenomics.</title>
        <authorList>
            <person name="Vandepol N."/>
            <person name="Liber J."/>
            <person name="Desiro A."/>
            <person name="Na H."/>
            <person name="Kennedy M."/>
            <person name="Barry K."/>
            <person name="Grigoriev I.V."/>
            <person name="Miller A.N."/>
            <person name="O'Donnell K."/>
            <person name="Stajich J.E."/>
            <person name="Bonito G."/>
        </authorList>
    </citation>
    <scope>NUCLEOTIDE SEQUENCE</scope>
    <source>
        <strain evidence="2">NVP1</strain>
    </source>
</reference>
<gene>
    <name evidence="2" type="ORF">BG006_010688</name>
</gene>
<dbReference type="InterPro" id="IPR029069">
    <property type="entry name" value="HotDog_dom_sf"/>
</dbReference>
<dbReference type="Proteomes" id="UP000696485">
    <property type="component" value="Unassembled WGS sequence"/>
</dbReference>
<name>A0A9P5SCS8_9FUNG</name>